<name>A0ACC0FVX9_9ERIC</name>
<dbReference type="EMBL" id="CM045770">
    <property type="protein sequence ID" value="KAI7991536.1"/>
    <property type="molecule type" value="Genomic_DNA"/>
</dbReference>
<gene>
    <name evidence="1" type="ORF">LOK49_LG12G02172</name>
</gene>
<keyword evidence="2" id="KW-1185">Reference proteome</keyword>
<accession>A0ACC0FVX9</accession>
<proteinExistence type="predicted"/>
<dbReference type="Proteomes" id="UP001060215">
    <property type="component" value="Chromosome 13"/>
</dbReference>
<evidence type="ECO:0000313" key="1">
    <source>
        <dbReference type="EMBL" id="KAI7991536.1"/>
    </source>
</evidence>
<evidence type="ECO:0000313" key="2">
    <source>
        <dbReference type="Proteomes" id="UP001060215"/>
    </source>
</evidence>
<reference evidence="1 2" key="1">
    <citation type="journal article" date="2022" name="Plant J.">
        <title>Chromosome-level genome of Camellia lanceoleosa provides a valuable resource for understanding genome evolution and self-incompatibility.</title>
        <authorList>
            <person name="Gong W."/>
            <person name="Xiao S."/>
            <person name="Wang L."/>
            <person name="Liao Z."/>
            <person name="Chang Y."/>
            <person name="Mo W."/>
            <person name="Hu G."/>
            <person name="Li W."/>
            <person name="Zhao G."/>
            <person name="Zhu H."/>
            <person name="Hu X."/>
            <person name="Ji K."/>
            <person name="Xiang X."/>
            <person name="Song Q."/>
            <person name="Yuan D."/>
            <person name="Jin S."/>
            <person name="Zhang L."/>
        </authorList>
    </citation>
    <scope>NUCLEOTIDE SEQUENCE [LARGE SCALE GENOMIC DNA]</scope>
    <source>
        <strain evidence="1">SQ_2022a</strain>
    </source>
</reference>
<protein>
    <submittedName>
        <fullName evidence="1">Uncharacterized protein</fullName>
    </submittedName>
</protein>
<comment type="caution">
    <text evidence="1">The sequence shown here is derived from an EMBL/GenBank/DDBJ whole genome shotgun (WGS) entry which is preliminary data.</text>
</comment>
<organism evidence="1 2">
    <name type="scientific">Camellia lanceoleosa</name>
    <dbReference type="NCBI Taxonomy" id="1840588"/>
    <lineage>
        <taxon>Eukaryota</taxon>
        <taxon>Viridiplantae</taxon>
        <taxon>Streptophyta</taxon>
        <taxon>Embryophyta</taxon>
        <taxon>Tracheophyta</taxon>
        <taxon>Spermatophyta</taxon>
        <taxon>Magnoliopsida</taxon>
        <taxon>eudicotyledons</taxon>
        <taxon>Gunneridae</taxon>
        <taxon>Pentapetalae</taxon>
        <taxon>asterids</taxon>
        <taxon>Ericales</taxon>
        <taxon>Theaceae</taxon>
        <taxon>Camellia</taxon>
    </lineage>
</organism>
<sequence length="233" mass="25798">MELLGPEKVDPANVKPIKKKLFGYSTISVTKEAPFGDLGEGILFLGNLRGKRGSFFQTSESVKFELMGDKYNLFMVRNPIEGRTLRWTTVDLVSLRKEEVGHFLAAFPKKVKLSIPFFIPNITLGSFGAITQVPSMLFQGSLLLGLISRATLGYACGLTIYAFNMILWDVLMVEELYSVVCNTQSGDGDNNFDLVRTDMSAAIVDAPLSQVLRDNNVHDDGDDDGNEEELDLM</sequence>